<evidence type="ECO:0000313" key="2">
    <source>
        <dbReference type="EMBL" id="WOX25484.1"/>
    </source>
</evidence>
<dbReference type="EMBL" id="CP137573">
    <property type="protein sequence ID" value="WOX25484.1"/>
    <property type="molecule type" value="Genomic_DNA"/>
</dbReference>
<keyword evidence="1" id="KW-0175">Coiled coil</keyword>
<evidence type="ECO:0000313" key="3">
    <source>
        <dbReference type="Proteomes" id="UP001301731"/>
    </source>
</evidence>
<accession>A0ABZ0M366</accession>
<protein>
    <submittedName>
        <fullName evidence="2">DUF349 domain-containing protein</fullName>
    </submittedName>
</protein>
<dbReference type="RefSeq" id="WP_318108059.1">
    <property type="nucleotide sequence ID" value="NZ_CP137573.1"/>
</dbReference>
<dbReference type="Proteomes" id="UP001301731">
    <property type="component" value="Chromosome"/>
</dbReference>
<name>A0ABZ0M366_9ACTN</name>
<feature type="coiled-coil region" evidence="1">
    <location>
        <begin position="320"/>
        <end position="384"/>
    </location>
</feature>
<dbReference type="Pfam" id="PF03993">
    <property type="entry name" value="DUF349"/>
    <property type="match status" value="3"/>
</dbReference>
<keyword evidence="3" id="KW-1185">Reference proteome</keyword>
<organism evidence="2 3">
    <name type="scientific">Streptomyces solicathayae</name>
    <dbReference type="NCBI Taxonomy" id="3081768"/>
    <lineage>
        <taxon>Bacteria</taxon>
        <taxon>Bacillati</taxon>
        <taxon>Actinomycetota</taxon>
        <taxon>Actinomycetes</taxon>
        <taxon>Kitasatosporales</taxon>
        <taxon>Streptomycetaceae</taxon>
        <taxon>Streptomyces</taxon>
    </lineage>
</organism>
<sequence>MSSDPWGRVDETGTVYVRTADGEKVVGSWQAGTPEEALAYFERKYEGLVVEIGLLERRVRTTDLSAKDATTAIEHLRQQIDEHHAVGDLDALAKRLDKLVETVDSRREERKVQKAKQADEARHAKEALVVEAEELAQSEQWRAAGERLRALVDTWKGLPRLDRKSDDELWHRFSHARSAFSKRRKAHFASLDAQREEARKAKEALVAEAESLSNSTDWGATAARYRELMADWKAAGRAQREHEDDLWNRFRGAQDVFFAARSGVFAERDAEQTENLKLKEELATEAEKLVPVTDLKAARAAFRNVNERWEAIGHVPRDARPKVEGRMHAVERAIQEAEEAEWRRTNPEARARAAGLTGQLQDAVDKLQKQIDAARAAGNDAKADKLARELEGRQALLDQALKGLEEFGG</sequence>
<dbReference type="InterPro" id="IPR007139">
    <property type="entry name" value="DUF349"/>
</dbReference>
<feature type="coiled-coil region" evidence="1">
    <location>
        <begin position="89"/>
        <end position="138"/>
    </location>
</feature>
<feature type="coiled-coil region" evidence="1">
    <location>
        <begin position="188"/>
        <end position="215"/>
    </location>
</feature>
<gene>
    <name evidence="2" type="ORF">R2D22_30570</name>
</gene>
<reference evidence="2 3" key="1">
    <citation type="submission" date="2023-10" db="EMBL/GenBank/DDBJ databases">
        <title>The genome sequence of Streptomyces sp. HUAS YS2.</title>
        <authorList>
            <person name="Mo P."/>
        </authorList>
    </citation>
    <scope>NUCLEOTIDE SEQUENCE [LARGE SCALE GENOMIC DNA]</scope>
    <source>
        <strain evidence="2 3">HUAS YS2</strain>
    </source>
</reference>
<evidence type="ECO:0000256" key="1">
    <source>
        <dbReference type="SAM" id="Coils"/>
    </source>
</evidence>
<proteinExistence type="predicted"/>